<dbReference type="EMBL" id="JBHRZF010000047">
    <property type="protein sequence ID" value="MFC3860160.1"/>
    <property type="molecule type" value="Genomic_DNA"/>
</dbReference>
<name>A0ABV8A434_9DEIO</name>
<proteinExistence type="predicted"/>
<evidence type="ECO:0000256" key="1">
    <source>
        <dbReference type="SAM" id="SignalP"/>
    </source>
</evidence>
<evidence type="ECO:0008006" key="4">
    <source>
        <dbReference type="Google" id="ProtNLM"/>
    </source>
</evidence>
<keyword evidence="1" id="KW-0732">Signal</keyword>
<evidence type="ECO:0000313" key="2">
    <source>
        <dbReference type="EMBL" id="MFC3860160.1"/>
    </source>
</evidence>
<organism evidence="2 3">
    <name type="scientific">Deinococcus antarcticus</name>
    <dbReference type="NCBI Taxonomy" id="1298767"/>
    <lineage>
        <taxon>Bacteria</taxon>
        <taxon>Thermotogati</taxon>
        <taxon>Deinococcota</taxon>
        <taxon>Deinococci</taxon>
        <taxon>Deinococcales</taxon>
        <taxon>Deinococcaceae</taxon>
        <taxon>Deinococcus</taxon>
    </lineage>
</organism>
<feature type="chain" id="PRO_5046398623" description="Lipoprotein" evidence="1">
    <location>
        <begin position="27"/>
        <end position="46"/>
    </location>
</feature>
<protein>
    <recommendedName>
        <fullName evidence="4">Lipoprotein</fullName>
    </recommendedName>
</protein>
<dbReference type="RefSeq" id="WP_380076309.1">
    <property type="nucleotide sequence ID" value="NZ_JBHRZF010000047.1"/>
</dbReference>
<keyword evidence="3" id="KW-1185">Reference proteome</keyword>
<feature type="signal peptide" evidence="1">
    <location>
        <begin position="1"/>
        <end position="26"/>
    </location>
</feature>
<reference evidence="3" key="1">
    <citation type="journal article" date="2019" name="Int. J. Syst. Evol. Microbiol.">
        <title>The Global Catalogue of Microorganisms (GCM) 10K type strain sequencing project: providing services to taxonomists for standard genome sequencing and annotation.</title>
        <authorList>
            <consortium name="The Broad Institute Genomics Platform"/>
            <consortium name="The Broad Institute Genome Sequencing Center for Infectious Disease"/>
            <person name="Wu L."/>
            <person name="Ma J."/>
        </authorList>
    </citation>
    <scope>NUCLEOTIDE SEQUENCE [LARGE SCALE GENOMIC DNA]</scope>
    <source>
        <strain evidence="3">CCTCC AB 2013263</strain>
    </source>
</reference>
<gene>
    <name evidence="2" type="ORF">ACFOPQ_05200</name>
</gene>
<sequence length="46" mass="4935">MKKNKLALLLMTGLCCVLLNSCSLNGLNNGNPICSPEQQAQDKCPD</sequence>
<dbReference type="Proteomes" id="UP001595748">
    <property type="component" value="Unassembled WGS sequence"/>
</dbReference>
<comment type="caution">
    <text evidence="2">The sequence shown here is derived from an EMBL/GenBank/DDBJ whole genome shotgun (WGS) entry which is preliminary data.</text>
</comment>
<evidence type="ECO:0000313" key="3">
    <source>
        <dbReference type="Proteomes" id="UP001595748"/>
    </source>
</evidence>
<accession>A0ABV8A434</accession>